<name>A0A4Y2HQI5_ARAVE</name>
<sequence length="249" mass="28469">MEAFRTSSGSFVLCGTRPNSPLLKQSKGAASRNRVISVPDDDLMSPFAFIGEVNGFKKPILRGIGNTVDIVSRNRIRPEMLTGQQIWIQQPFDQKPIYLPLAELELKGKFDHLKTKAAVVCSQADKGRYLLGNRTATLLGKDSECLIFLKMNILHSRDQKRMVQQETETGEFRNNFYKGTKTKELRKFRISKIFVNYASMPRYSYGTSRTRETVNQLNAINEKKRLQVRKYAEIRSPATRTVCLKMIPK</sequence>
<evidence type="ECO:0000313" key="1">
    <source>
        <dbReference type="EMBL" id="GBM67520.1"/>
    </source>
</evidence>
<reference evidence="1 2" key="1">
    <citation type="journal article" date="2019" name="Sci. Rep.">
        <title>Orb-weaving spider Araneus ventricosus genome elucidates the spidroin gene catalogue.</title>
        <authorList>
            <person name="Kono N."/>
            <person name="Nakamura H."/>
            <person name="Ohtoshi R."/>
            <person name="Moran D.A.P."/>
            <person name="Shinohara A."/>
            <person name="Yoshida Y."/>
            <person name="Fujiwara M."/>
            <person name="Mori M."/>
            <person name="Tomita M."/>
            <person name="Arakawa K."/>
        </authorList>
    </citation>
    <scope>NUCLEOTIDE SEQUENCE [LARGE SCALE GENOMIC DNA]</scope>
</reference>
<organism evidence="1 2">
    <name type="scientific">Araneus ventricosus</name>
    <name type="common">Orbweaver spider</name>
    <name type="synonym">Epeira ventricosa</name>
    <dbReference type="NCBI Taxonomy" id="182803"/>
    <lineage>
        <taxon>Eukaryota</taxon>
        <taxon>Metazoa</taxon>
        <taxon>Ecdysozoa</taxon>
        <taxon>Arthropoda</taxon>
        <taxon>Chelicerata</taxon>
        <taxon>Arachnida</taxon>
        <taxon>Araneae</taxon>
        <taxon>Araneomorphae</taxon>
        <taxon>Entelegynae</taxon>
        <taxon>Araneoidea</taxon>
        <taxon>Araneidae</taxon>
        <taxon>Araneus</taxon>
    </lineage>
</organism>
<gene>
    <name evidence="1" type="ORF">AVEN_73660_1</name>
</gene>
<dbReference type="EMBL" id="BGPR01002090">
    <property type="protein sequence ID" value="GBM67520.1"/>
    <property type="molecule type" value="Genomic_DNA"/>
</dbReference>
<comment type="caution">
    <text evidence="1">The sequence shown here is derived from an EMBL/GenBank/DDBJ whole genome shotgun (WGS) entry which is preliminary data.</text>
</comment>
<dbReference type="Proteomes" id="UP000499080">
    <property type="component" value="Unassembled WGS sequence"/>
</dbReference>
<protein>
    <submittedName>
        <fullName evidence="1">Uncharacterized protein</fullName>
    </submittedName>
</protein>
<dbReference type="AlphaFoldDB" id="A0A4Y2HQI5"/>
<proteinExistence type="predicted"/>
<keyword evidence="2" id="KW-1185">Reference proteome</keyword>
<evidence type="ECO:0000313" key="2">
    <source>
        <dbReference type="Proteomes" id="UP000499080"/>
    </source>
</evidence>
<accession>A0A4Y2HQI5</accession>
<dbReference type="OrthoDB" id="6427445at2759"/>